<evidence type="ECO:0000256" key="2">
    <source>
        <dbReference type="ARBA" id="ARBA00023128"/>
    </source>
</evidence>
<feature type="domain" description="Complex 1 LYR protein" evidence="6">
    <location>
        <begin position="14"/>
        <end position="74"/>
    </location>
</feature>
<dbReference type="GO" id="GO:0034553">
    <property type="term" value="P:mitochondrial respiratory chain complex II assembly"/>
    <property type="evidence" value="ECO:0007669"/>
    <property type="project" value="InterPro"/>
</dbReference>
<proteinExistence type="inferred from homology"/>
<dbReference type="Pfam" id="PF05347">
    <property type="entry name" value="Complex1_LYR"/>
    <property type="match status" value="1"/>
</dbReference>
<protein>
    <submittedName>
        <fullName evidence="7">OLC1v1018492C1</fullName>
    </submittedName>
</protein>
<comment type="subcellular location">
    <subcellularLocation>
        <location evidence="1">Mitochondrion matrix</location>
    </subcellularLocation>
</comment>
<evidence type="ECO:0000256" key="4">
    <source>
        <dbReference type="ARBA" id="ARBA00025715"/>
    </source>
</evidence>
<dbReference type="EMBL" id="OX459125">
    <property type="protein sequence ID" value="CAI9117148.1"/>
    <property type="molecule type" value="Genomic_DNA"/>
</dbReference>
<dbReference type="PANTHER" id="PTHR13675">
    <property type="entry name" value="LYR MOTIF-CONTAINING PROTEIN 2"/>
    <property type="match status" value="1"/>
</dbReference>
<evidence type="ECO:0000256" key="3">
    <source>
        <dbReference type="ARBA" id="ARBA00023186"/>
    </source>
</evidence>
<evidence type="ECO:0000256" key="5">
    <source>
        <dbReference type="SAM" id="MobiDB-lite"/>
    </source>
</evidence>
<evidence type="ECO:0000313" key="8">
    <source>
        <dbReference type="Proteomes" id="UP001161247"/>
    </source>
</evidence>
<evidence type="ECO:0000313" key="7">
    <source>
        <dbReference type="EMBL" id="CAI9117148.1"/>
    </source>
</evidence>
<dbReference type="CDD" id="cd20268">
    <property type="entry name" value="Complex1_LYR_SDHAF1_LYRM8"/>
    <property type="match status" value="1"/>
</dbReference>
<sequence length="99" mass="11436">MGVPRVPRLSGIQREVLALYREFLRVARVKSGEDREQLVHLVSSEFRRNSKEVDRKNFECIEHLIRQGRKQLDQLKSPDTTGFSSIKVNVSSTTQTKHS</sequence>
<evidence type="ECO:0000259" key="6">
    <source>
        <dbReference type="Pfam" id="PF05347"/>
    </source>
</evidence>
<accession>A0AAV1EBR0</accession>
<dbReference type="InterPro" id="IPR045295">
    <property type="entry name" value="Complex1_LYR_SDHAF1_LYRM8"/>
</dbReference>
<dbReference type="PANTHER" id="PTHR13675:SF1">
    <property type="entry name" value="SUCCINATE DEHYDROGENASE ASSEMBLY FACTOR 1, MITOCHONDRIAL"/>
    <property type="match status" value="1"/>
</dbReference>
<name>A0AAV1EBR0_OLDCO</name>
<organism evidence="7 8">
    <name type="scientific">Oldenlandia corymbosa var. corymbosa</name>
    <dbReference type="NCBI Taxonomy" id="529605"/>
    <lineage>
        <taxon>Eukaryota</taxon>
        <taxon>Viridiplantae</taxon>
        <taxon>Streptophyta</taxon>
        <taxon>Embryophyta</taxon>
        <taxon>Tracheophyta</taxon>
        <taxon>Spermatophyta</taxon>
        <taxon>Magnoliopsida</taxon>
        <taxon>eudicotyledons</taxon>
        <taxon>Gunneridae</taxon>
        <taxon>Pentapetalae</taxon>
        <taxon>asterids</taxon>
        <taxon>lamiids</taxon>
        <taxon>Gentianales</taxon>
        <taxon>Rubiaceae</taxon>
        <taxon>Rubioideae</taxon>
        <taxon>Spermacoceae</taxon>
        <taxon>Hedyotis-Oldenlandia complex</taxon>
        <taxon>Oldenlandia</taxon>
    </lineage>
</organism>
<feature type="region of interest" description="Disordered" evidence="5">
    <location>
        <begin position="72"/>
        <end position="99"/>
    </location>
</feature>
<dbReference type="GO" id="GO:0005759">
    <property type="term" value="C:mitochondrial matrix"/>
    <property type="evidence" value="ECO:0007669"/>
    <property type="project" value="UniProtKB-SubCell"/>
</dbReference>
<keyword evidence="3" id="KW-0143">Chaperone</keyword>
<dbReference type="InterPro" id="IPR008011">
    <property type="entry name" value="Complex1_LYR_dom"/>
</dbReference>
<dbReference type="Proteomes" id="UP001161247">
    <property type="component" value="Chromosome 8"/>
</dbReference>
<dbReference type="AlphaFoldDB" id="A0AAV1EBR0"/>
<keyword evidence="8" id="KW-1185">Reference proteome</keyword>
<evidence type="ECO:0000256" key="1">
    <source>
        <dbReference type="ARBA" id="ARBA00004305"/>
    </source>
</evidence>
<comment type="similarity">
    <text evidence="4">Belongs to the complex I LYR family. SDHAF1 subfamily.</text>
</comment>
<gene>
    <name evidence="7" type="ORF">OLC1_LOCUS23250</name>
</gene>
<feature type="compositionally biased region" description="Polar residues" evidence="5">
    <location>
        <begin position="77"/>
        <end position="99"/>
    </location>
</feature>
<reference evidence="7" key="1">
    <citation type="submission" date="2023-03" db="EMBL/GenBank/DDBJ databases">
        <authorList>
            <person name="Julca I."/>
        </authorList>
    </citation>
    <scope>NUCLEOTIDE SEQUENCE</scope>
</reference>
<keyword evidence="2" id="KW-0496">Mitochondrion</keyword>